<comment type="caution">
    <text evidence="4">The sequence shown here is derived from an EMBL/GenBank/DDBJ whole genome shotgun (WGS) entry which is preliminary data.</text>
</comment>
<evidence type="ECO:0000256" key="2">
    <source>
        <dbReference type="SAM" id="SignalP"/>
    </source>
</evidence>
<feature type="compositionally biased region" description="Basic and acidic residues" evidence="1">
    <location>
        <begin position="37"/>
        <end position="53"/>
    </location>
</feature>
<dbReference type="EMBL" id="VSKK01000003">
    <property type="protein sequence ID" value="TYB76455.1"/>
    <property type="molecule type" value="Genomic_DNA"/>
</dbReference>
<evidence type="ECO:0000259" key="3">
    <source>
        <dbReference type="Pfam" id="PF14371"/>
    </source>
</evidence>
<evidence type="ECO:0000313" key="4">
    <source>
        <dbReference type="EMBL" id="TYB76455.1"/>
    </source>
</evidence>
<keyword evidence="2" id="KW-0732">Signal</keyword>
<feature type="domain" description="DUF4412" evidence="3">
    <location>
        <begin position="87"/>
        <end position="255"/>
    </location>
</feature>
<evidence type="ECO:0000313" key="5">
    <source>
        <dbReference type="Proteomes" id="UP000323720"/>
    </source>
</evidence>
<organism evidence="4 5">
    <name type="scientific">Bizionia myxarmorum</name>
    <dbReference type="NCBI Taxonomy" id="291186"/>
    <lineage>
        <taxon>Bacteria</taxon>
        <taxon>Pseudomonadati</taxon>
        <taxon>Bacteroidota</taxon>
        <taxon>Flavobacteriia</taxon>
        <taxon>Flavobacteriales</taxon>
        <taxon>Flavobacteriaceae</taxon>
        <taxon>Bizionia</taxon>
    </lineage>
</organism>
<dbReference type="AlphaFoldDB" id="A0A5D0R6A0"/>
<keyword evidence="5" id="KW-1185">Reference proteome</keyword>
<feature type="chain" id="PRO_5023047269" evidence="2">
    <location>
        <begin position="22"/>
        <end position="270"/>
    </location>
</feature>
<dbReference type="OrthoDB" id="1524221at2"/>
<protein>
    <submittedName>
        <fullName evidence="4">DUF4412 domain-containing protein</fullName>
    </submittedName>
</protein>
<dbReference type="Proteomes" id="UP000323720">
    <property type="component" value="Unassembled WGS sequence"/>
</dbReference>
<sequence length="270" mass="30857">MKSILSILLLVCFAYSGQAQIFDRLADKAAKSAERTLERKVEQKAQKETEKAFDSSFNNKQSSKKSKNKSVSSVDKTPDAVYTFTHKYVMQMENDKYNTNLTYYLAKDKNYLGSTMEAAATMFTVMDMDKQSLFMFTESGGTKMLMATSMDFGKMLEDNQEEKDVKFEKTGRTKSILGYNCSEYNVTSSDMKGKFWITQDAGVSFPKGFQDIADKSKNSNQAWMGNIEGIMMEMYITDTSKRKEETMSMRCVALEKSDFKINTTDYKKFM</sequence>
<name>A0A5D0R6A0_9FLAO</name>
<gene>
    <name evidence="4" type="ORF">ES674_12810</name>
</gene>
<accession>A0A5D0R6A0</accession>
<dbReference type="InterPro" id="IPR025524">
    <property type="entry name" value="DUF4412"/>
</dbReference>
<feature type="region of interest" description="Disordered" evidence="1">
    <location>
        <begin position="37"/>
        <end position="73"/>
    </location>
</feature>
<feature type="signal peptide" evidence="2">
    <location>
        <begin position="1"/>
        <end position="21"/>
    </location>
</feature>
<proteinExistence type="predicted"/>
<reference evidence="4 5" key="1">
    <citation type="submission" date="2019-08" db="EMBL/GenBank/DDBJ databases">
        <title>Genomes of Antarctic Bizionia species.</title>
        <authorList>
            <person name="Bowman J.P."/>
        </authorList>
    </citation>
    <scope>NUCLEOTIDE SEQUENCE [LARGE SCALE GENOMIC DNA]</scope>
    <source>
        <strain evidence="4 5">ADA-4</strain>
    </source>
</reference>
<evidence type="ECO:0000256" key="1">
    <source>
        <dbReference type="SAM" id="MobiDB-lite"/>
    </source>
</evidence>
<dbReference type="Pfam" id="PF14371">
    <property type="entry name" value="DUF4412"/>
    <property type="match status" value="1"/>
</dbReference>
<dbReference type="RefSeq" id="WP_148404577.1">
    <property type="nucleotide sequence ID" value="NZ_VSKK01000003.1"/>
</dbReference>